<dbReference type="RefSeq" id="WP_008699746.1">
    <property type="nucleotide sequence ID" value="NZ_ANOG01000593.1"/>
</dbReference>
<name>M5RI15_9BACT</name>
<sequence>MDPKLLIHRYLIGEVSEAEANELNDRLVHDAELRREFVIAAAMDTGLRDVAFEQAVDDAIKPATGSSIEPAGSAATQTSRTNAFAMILFAIAASILAVVLYSPAWLVPTTDDAAAVATLLSTENAAWESSLPTTPGSDLTPGVMKLVAGIATVRFRSGAEVMIEAPANLVLISPMRGKLLDGAAVVSVPKPAIGFVLETPDGYVVDHGTEFAVKVSGEGKPSDFEVIKGEISVHLVSTGENARLTDRQSASISQQRLTTFDGQLAERSLEQSPQVLRVGTEGRTTSVIRNNKRKKRHHPELLMVKRGAAGPWDQRAMCSFDVSDIEFDAVKSARLRLNLVPSGIGFASRLPKINRFAVYGLTNDAKSDWVIESRWEDAPGPEDGVLLGTFEIPRSVQRGSFGIENETLLEFLKSRSDQPVTLIIDRETGQIDGEGPGLVHAFASDSHPEASGPILEFSL</sequence>
<dbReference type="AlphaFoldDB" id="M5RI15"/>
<dbReference type="GO" id="GO:0016989">
    <property type="term" value="F:sigma factor antagonist activity"/>
    <property type="evidence" value="ECO:0007669"/>
    <property type="project" value="TreeGrafter"/>
</dbReference>
<proteinExistence type="predicted"/>
<evidence type="ECO:0000313" key="2">
    <source>
        <dbReference type="EMBL" id="EMI18953.1"/>
    </source>
</evidence>
<dbReference type="Proteomes" id="UP000011991">
    <property type="component" value="Unassembled WGS sequence"/>
</dbReference>
<dbReference type="InterPro" id="IPR012373">
    <property type="entry name" value="Ferrdict_sens_TM"/>
</dbReference>
<reference evidence="2 3" key="1">
    <citation type="journal article" date="2013" name="Mar. Genomics">
        <title>Expression of sulfatases in Rhodopirellula baltica and the diversity of sulfatases in the genus Rhodopirellula.</title>
        <authorList>
            <person name="Wegner C.E."/>
            <person name="Richter-Heitmann T."/>
            <person name="Klindworth A."/>
            <person name="Klockow C."/>
            <person name="Richter M."/>
            <person name="Achstetter T."/>
            <person name="Glockner F.O."/>
            <person name="Harder J."/>
        </authorList>
    </citation>
    <scope>NUCLEOTIDE SEQUENCE [LARGE SCALE GENOMIC DNA]</scope>
    <source>
        <strain evidence="2 3">SM1</strain>
    </source>
</reference>
<dbReference type="PATRIC" id="fig|1265738.3.peg.4129"/>
<dbReference type="PANTHER" id="PTHR30273:SF2">
    <property type="entry name" value="PROTEIN FECR"/>
    <property type="match status" value="1"/>
</dbReference>
<keyword evidence="1" id="KW-0812">Transmembrane</keyword>
<organism evidence="2 3">
    <name type="scientific">Rhodopirellula maiorica SM1</name>
    <dbReference type="NCBI Taxonomy" id="1265738"/>
    <lineage>
        <taxon>Bacteria</taxon>
        <taxon>Pseudomonadati</taxon>
        <taxon>Planctomycetota</taxon>
        <taxon>Planctomycetia</taxon>
        <taxon>Pirellulales</taxon>
        <taxon>Pirellulaceae</taxon>
        <taxon>Novipirellula</taxon>
    </lineage>
</organism>
<keyword evidence="3" id="KW-1185">Reference proteome</keyword>
<dbReference type="Gene3D" id="2.60.120.1440">
    <property type="match status" value="1"/>
</dbReference>
<comment type="caution">
    <text evidence="2">The sequence shown here is derived from an EMBL/GenBank/DDBJ whole genome shotgun (WGS) entry which is preliminary data.</text>
</comment>
<feature type="transmembrane region" description="Helical" evidence="1">
    <location>
        <begin position="83"/>
        <end position="106"/>
    </location>
</feature>
<keyword evidence="1" id="KW-0472">Membrane</keyword>
<gene>
    <name evidence="2" type="ORF">RMSM_04124</name>
</gene>
<protein>
    <submittedName>
        <fullName evidence="2">FecR protein domain protein</fullName>
    </submittedName>
</protein>
<dbReference type="EMBL" id="ANOG01000593">
    <property type="protein sequence ID" value="EMI18953.1"/>
    <property type="molecule type" value="Genomic_DNA"/>
</dbReference>
<keyword evidence="1" id="KW-1133">Transmembrane helix</keyword>
<evidence type="ECO:0000313" key="3">
    <source>
        <dbReference type="Proteomes" id="UP000011991"/>
    </source>
</evidence>
<accession>M5RI15</accession>
<dbReference type="OrthoDB" id="292867at2"/>
<evidence type="ECO:0000256" key="1">
    <source>
        <dbReference type="SAM" id="Phobius"/>
    </source>
</evidence>
<dbReference type="PANTHER" id="PTHR30273">
    <property type="entry name" value="PERIPLASMIC SIGNAL SENSOR AND SIGMA FACTOR ACTIVATOR FECR-RELATED"/>
    <property type="match status" value="1"/>
</dbReference>